<evidence type="ECO:0000259" key="4">
    <source>
        <dbReference type="PROSITE" id="PS50893"/>
    </source>
</evidence>
<dbReference type="KEGG" id="dpc:A6048_00780"/>
<proteinExistence type="predicted"/>
<dbReference type="InterPro" id="IPR003439">
    <property type="entry name" value="ABC_transporter-like_ATP-bd"/>
</dbReference>
<reference evidence="5 6" key="1">
    <citation type="submission" date="2016-04" db="EMBL/GenBank/DDBJ databases">
        <title>Complete genome sequence of the haloalkaliphilic hydrocarbon-degrading bacterium Dietzia psychralcaliphila ILA-1T, isolated from a drain of a fish product-processing plant.</title>
        <authorList>
            <person name="Zhao J."/>
            <person name="Hu B."/>
            <person name="Geng S."/>
            <person name="Nie Y."/>
            <person name="Tang Y."/>
        </authorList>
    </citation>
    <scope>NUCLEOTIDE SEQUENCE [LARGE SCALE GENOMIC DNA]</scope>
    <source>
        <strain evidence="5 6">ILA-1</strain>
    </source>
</reference>
<dbReference type="Proteomes" id="UP000244903">
    <property type="component" value="Chromosome"/>
</dbReference>
<accession>A0AAD0NNY8</accession>
<dbReference type="RefSeq" id="WP_107747806.1">
    <property type="nucleotide sequence ID" value="NZ_CP015453.1"/>
</dbReference>
<evidence type="ECO:0000313" key="6">
    <source>
        <dbReference type="Proteomes" id="UP000244903"/>
    </source>
</evidence>
<organism evidence="5 6">
    <name type="scientific">Dietzia psychralcaliphila</name>
    <dbReference type="NCBI Taxonomy" id="139021"/>
    <lineage>
        <taxon>Bacteria</taxon>
        <taxon>Bacillati</taxon>
        <taxon>Actinomycetota</taxon>
        <taxon>Actinomycetes</taxon>
        <taxon>Mycobacteriales</taxon>
        <taxon>Dietziaceae</taxon>
        <taxon>Dietzia</taxon>
    </lineage>
</organism>
<dbReference type="SMART" id="SM00382">
    <property type="entry name" value="AAA"/>
    <property type="match status" value="1"/>
</dbReference>
<dbReference type="AlphaFoldDB" id="A0AAD0NNY8"/>
<dbReference type="GO" id="GO:0005524">
    <property type="term" value="F:ATP binding"/>
    <property type="evidence" value="ECO:0007669"/>
    <property type="project" value="UniProtKB-KW"/>
</dbReference>
<evidence type="ECO:0000256" key="3">
    <source>
        <dbReference type="ARBA" id="ARBA00022840"/>
    </source>
</evidence>
<dbReference type="PROSITE" id="PS50893">
    <property type="entry name" value="ABC_TRANSPORTER_2"/>
    <property type="match status" value="1"/>
</dbReference>
<name>A0AAD0NNY8_9ACTN</name>
<keyword evidence="6" id="KW-1185">Reference proteome</keyword>
<evidence type="ECO:0000256" key="1">
    <source>
        <dbReference type="ARBA" id="ARBA00022448"/>
    </source>
</evidence>
<sequence length="263" mass="28104">MTLTAHDVSWKVRSRTIVDRVTLSVDPGEVLGIVGPNGSGKTSLLRCLAGIHRAHTGTVTLAGQPLAGLGDTERARSIAFVGQNPTTETDLTVADVVALGRIPHRSRWNGLSDDDRSAISAGLDRVGLPGFADRRWQTLSGGERQRTQLARAFAQEAPVMLLDEPTNHLDIRSQLQLMRLIGESSEKTTAVVLHDLQLAATFCTRLAVVDGGRIAADGPPEAVLTAELLTDVFGITADVVHDGSGLLMLRYRGVVEQPPGRGR</sequence>
<keyword evidence="1" id="KW-0813">Transport</keyword>
<keyword evidence="3" id="KW-0067">ATP-binding</keyword>
<dbReference type="GO" id="GO:0016887">
    <property type="term" value="F:ATP hydrolysis activity"/>
    <property type="evidence" value="ECO:0007669"/>
    <property type="project" value="InterPro"/>
</dbReference>
<dbReference type="InterPro" id="IPR003593">
    <property type="entry name" value="AAA+_ATPase"/>
</dbReference>
<evidence type="ECO:0000313" key="5">
    <source>
        <dbReference type="EMBL" id="AWH94289.1"/>
    </source>
</evidence>
<dbReference type="PANTHER" id="PTHR42794">
    <property type="entry name" value="HEMIN IMPORT ATP-BINDING PROTEIN HMUV"/>
    <property type="match status" value="1"/>
</dbReference>
<dbReference type="FunFam" id="3.40.50.300:FF:000134">
    <property type="entry name" value="Iron-enterobactin ABC transporter ATP-binding protein"/>
    <property type="match status" value="1"/>
</dbReference>
<dbReference type="EMBL" id="CP015453">
    <property type="protein sequence ID" value="AWH94289.1"/>
    <property type="molecule type" value="Genomic_DNA"/>
</dbReference>
<dbReference type="Gene3D" id="3.40.50.300">
    <property type="entry name" value="P-loop containing nucleotide triphosphate hydrolases"/>
    <property type="match status" value="1"/>
</dbReference>
<evidence type="ECO:0000256" key="2">
    <source>
        <dbReference type="ARBA" id="ARBA00022741"/>
    </source>
</evidence>
<protein>
    <recommendedName>
        <fullName evidence="4">ABC transporter domain-containing protein</fullName>
    </recommendedName>
</protein>
<dbReference type="SUPFAM" id="SSF52540">
    <property type="entry name" value="P-loop containing nucleoside triphosphate hydrolases"/>
    <property type="match status" value="1"/>
</dbReference>
<dbReference type="PANTHER" id="PTHR42794:SF2">
    <property type="entry name" value="ABC TRANSPORTER ATP-BINDING PROTEIN"/>
    <property type="match status" value="1"/>
</dbReference>
<dbReference type="Pfam" id="PF00005">
    <property type="entry name" value="ABC_tran"/>
    <property type="match status" value="1"/>
</dbReference>
<keyword evidence="2" id="KW-0547">Nucleotide-binding</keyword>
<dbReference type="CDD" id="cd03214">
    <property type="entry name" value="ABC_Iron-Siderophores_B12_Hemin"/>
    <property type="match status" value="1"/>
</dbReference>
<feature type="domain" description="ABC transporter" evidence="4">
    <location>
        <begin position="3"/>
        <end position="236"/>
    </location>
</feature>
<gene>
    <name evidence="5" type="ORF">A6048_00780</name>
</gene>
<dbReference type="InterPro" id="IPR027417">
    <property type="entry name" value="P-loop_NTPase"/>
</dbReference>